<protein>
    <recommendedName>
        <fullName evidence="4">DUF945 domain-containing protein</fullName>
    </recommendedName>
</protein>
<name>B9L7Z9_NAUPA</name>
<organism evidence="2 3">
    <name type="scientific">Nautilia profundicola (strain ATCC BAA-1463 / DSM 18972 / AmH)</name>
    <dbReference type="NCBI Taxonomy" id="598659"/>
    <lineage>
        <taxon>Bacteria</taxon>
        <taxon>Pseudomonadati</taxon>
        <taxon>Campylobacterota</taxon>
        <taxon>Epsilonproteobacteria</taxon>
        <taxon>Nautiliales</taxon>
        <taxon>Nautiliaceae</taxon>
        <taxon>Nautilia</taxon>
    </lineage>
</organism>
<dbReference type="Proteomes" id="UP000000448">
    <property type="component" value="Chromosome"/>
</dbReference>
<dbReference type="HOGENOM" id="CLU_694130_0_0_7"/>
<keyword evidence="1" id="KW-1133">Transmembrane helix</keyword>
<proteinExistence type="predicted"/>
<evidence type="ECO:0008006" key="4">
    <source>
        <dbReference type="Google" id="ProtNLM"/>
    </source>
</evidence>
<evidence type="ECO:0000313" key="2">
    <source>
        <dbReference type="EMBL" id="ACM92831.1"/>
    </source>
</evidence>
<dbReference type="OrthoDB" id="5372362at2"/>
<dbReference type="AlphaFoldDB" id="B9L7Z9"/>
<accession>B9L7Z9</accession>
<reference evidence="2 3" key="1">
    <citation type="journal article" date="2009" name="PLoS Genet.">
        <title>Adaptations to submarine hydrothermal environments exemplified by the genome of Nautilia profundicola.</title>
        <authorList>
            <person name="Campbell B.J."/>
            <person name="Smith J.L."/>
            <person name="Hanson T.E."/>
            <person name="Klotz M.G."/>
            <person name="Stein L.Y."/>
            <person name="Lee C.K."/>
            <person name="Wu D."/>
            <person name="Robinson J.M."/>
            <person name="Khouri H.M."/>
            <person name="Eisen J.A."/>
            <person name="Cary S.C."/>
        </authorList>
    </citation>
    <scope>NUCLEOTIDE SEQUENCE [LARGE SCALE GENOMIC DNA]</scope>
    <source>
        <strain evidence="3">ATCC BAA-1463 / DSM 18972 / AmH</strain>
    </source>
</reference>
<keyword evidence="3" id="KW-1185">Reference proteome</keyword>
<dbReference type="RefSeq" id="WP_015901883.1">
    <property type="nucleotide sequence ID" value="NC_012115.1"/>
</dbReference>
<dbReference type="EMBL" id="CP001279">
    <property type="protein sequence ID" value="ACM92831.1"/>
    <property type="molecule type" value="Genomic_DNA"/>
</dbReference>
<dbReference type="KEGG" id="nam:NAMH_0334"/>
<dbReference type="STRING" id="598659.NAMH_0334"/>
<keyword evidence="1" id="KW-0472">Membrane</keyword>
<evidence type="ECO:0000256" key="1">
    <source>
        <dbReference type="SAM" id="Phobius"/>
    </source>
</evidence>
<gene>
    <name evidence="2" type="ordered locus">NAMH_0334</name>
</gene>
<evidence type="ECO:0000313" key="3">
    <source>
        <dbReference type="Proteomes" id="UP000000448"/>
    </source>
</evidence>
<sequence>MRNKLIVMGITFLILIAITPLIFGKLMNSKYNQMLNDLREKGMQIKIVEDKSSYLQTDKILEVTIPSKILNTQGIIEEIKLNIETKFKNLPVTNVVFLGKLDKVILNEQFKNSEKELNKFLKKYIEFVVTTPNFRDYSYKFKDIIINNNPIVGIEHITGVFKNGELLKNKLNIKDIYVKDKKGFIEIKNFKNEFEGNEKNSLSKTNFNVNVDLNRFKLQIQNVYSTTKTVLTDVAKVNSTFGFKTLSVPNAVNADNFKVIAEVKGIETNLLKKLAQAKETEKDKYLEKIFEKGFSINIDSLLKDIKVMQRDFGGYNLNFNIKFLPTKNFREKLNNNNVDFIDAKLHLVTTPEIANILMNALPRSAFLFALAKKENGKVILNLEFKQGKLYSEGQLVK</sequence>
<keyword evidence="1" id="KW-0812">Transmembrane</keyword>
<feature type="transmembrane region" description="Helical" evidence="1">
    <location>
        <begin position="6"/>
        <end position="24"/>
    </location>
</feature>